<organism evidence="2 3">
    <name type="scientific">Nocardia pseudobrasiliensis</name>
    <dbReference type="NCBI Taxonomy" id="45979"/>
    <lineage>
        <taxon>Bacteria</taxon>
        <taxon>Bacillati</taxon>
        <taxon>Actinomycetota</taxon>
        <taxon>Actinomycetes</taxon>
        <taxon>Mycobacteriales</taxon>
        <taxon>Nocardiaceae</taxon>
        <taxon>Nocardia</taxon>
    </lineage>
</organism>
<gene>
    <name evidence="2" type="ORF">DFR76_102220</name>
</gene>
<keyword evidence="3" id="KW-1185">Reference proteome</keyword>
<reference evidence="2 3" key="1">
    <citation type="submission" date="2018-07" db="EMBL/GenBank/DDBJ databases">
        <title>Genomic Encyclopedia of Type Strains, Phase IV (KMG-IV): sequencing the most valuable type-strain genomes for metagenomic binning, comparative biology and taxonomic classification.</title>
        <authorList>
            <person name="Goeker M."/>
        </authorList>
    </citation>
    <scope>NUCLEOTIDE SEQUENCE [LARGE SCALE GENOMIC DNA]</scope>
    <source>
        <strain evidence="2 3">DSM 44290</strain>
    </source>
</reference>
<accession>A0A370IB36</accession>
<evidence type="ECO:0000313" key="3">
    <source>
        <dbReference type="Proteomes" id="UP000254869"/>
    </source>
</evidence>
<evidence type="ECO:0000313" key="2">
    <source>
        <dbReference type="EMBL" id="RDI67820.1"/>
    </source>
</evidence>
<proteinExistence type="predicted"/>
<protein>
    <recommendedName>
        <fullName evidence="4">Beta-lactamase class A</fullName>
    </recommendedName>
</protein>
<dbReference type="Gene3D" id="3.40.710.10">
    <property type="entry name" value="DD-peptidase/beta-lactamase superfamily"/>
    <property type="match status" value="1"/>
</dbReference>
<dbReference type="STRING" id="1210086.GCA_001613105_07297"/>
<dbReference type="RefSeq" id="WP_068007594.1">
    <property type="nucleotide sequence ID" value="NZ_QQBC01000002.1"/>
</dbReference>
<keyword evidence="1" id="KW-0732">Signal</keyword>
<sequence>MSANTSRALAASFAAHSAPLGGAVGFACAPVGGGPVVELGEWSGGVAWSTSKVPLAVAALRAAPSVTKSLVVAAITRSDNAAAEQLWSLLGTPAAAAGAVEAVLRDGGDTATRVRSLRVRPEFTAFGQTEWSAARQARFTARLPNIERGPDVLALMRALVPEQRWGLARLPGAAVKGGWGPDEEGTLVRQLAVLPNGSGRTAVVVGAVPDSGIVDDGIVLLDRLAEWVGEHLAHLPTGDRRGESE</sequence>
<feature type="signal peptide" evidence="1">
    <location>
        <begin position="1"/>
        <end position="17"/>
    </location>
</feature>
<evidence type="ECO:0000256" key="1">
    <source>
        <dbReference type="SAM" id="SignalP"/>
    </source>
</evidence>
<evidence type="ECO:0008006" key="4">
    <source>
        <dbReference type="Google" id="ProtNLM"/>
    </source>
</evidence>
<dbReference type="Proteomes" id="UP000254869">
    <property type="component" value="Unassembled WGS sequence"/>
</dbReference>
<comment type="caution">
    <text evidence="2">The sequence shown here is derived from an EMBL/GenBank/DDBJ whole genome shotgun (WGS) entry which is preliminary data.</text>
</comment>
<name>A0A370IB36_9NOCA</name>
<dbReference type="PROSITE" id="PS51257">
    <property type="entry name" value="PROKAR_LIPOPROTEIN"/>
    <property type="match status" value="1"/>
</dbReference>
<dbReference type="AlphaFoldDB" id="A0A370IB36"/>
<dbReference type="SUPFAM" id="SSF56601">
    <property type="entry name" value="beta-lactamase/transpeptidase-like"/>
    <property type="match status" value="1"/>
</dbReference>
<feature type="chain" id="PRO_5039244218" description="Beta-lactamase class A" evidence="1">
    <location>
        <begin position="18"/>
        <end position="245"/>
    </location>
</feature>
<dbReference type="EMBL" id="QQBC01000002">
    <property type="protein sequence ID" value="RDI67820.1"/>
    <property type="molecule type" value="Genomic_DNA"/>
</dbReference>
<dbReference type="InterPro" id="IPR012338">
    <property type="entry name" value="Beta-lactam/transpept-like"/>
</dbReference>